<sequence>MLRNKSKQLWKAINPNPTKTLSLLDEHGDPIPEHITPEVLNSAFSSIFTPGSFDPPHITFDSYRIAKLIDELKLKY</sequence>
<reference evidence="1 2" key="1">
    <citation type="journal article" date="2020" name="Cell">
        <title>Large-Scale Comparative Analyses of Tick Genomes Elucidate Their Genetic Diversity and Vector Capacities.</title>
        <authorList>
            <consortium name="Tick Genome and Microbiome Consortium (TIGMIC)"/>
            <person name="Jia N."/>
            <person name="Wang J."/>
            <person name="Shi W."/>
            <person name="Du L."/>
            <person name="Sun Y."/>
            <person name="Zhan W."/>
            <person name="Jiang J.F."/>
            <person name="Wang Q."/>
            <person name="Zhang B."/>
            <person name="Ji P."/>
            <person name="Bell-Sakyi L."/>
            <person name="Cui X.M."/>
            <person name="Yuan T.T."/>
            <person name="Jiang B.G."/>
            <person name="Yang W.F."/>
            <person name="Lam T.T."/>
            <person name="Chang Q.C."/>
            <person name="Ding S.J."/>
            <person name="Wang X.J."/>
            <person name="Zhu J.G."/>
            <person name="Ruan X.D."/>
            <person name="Zhao L."/>
            <person name="Wei J.T."/>
            <person name="Ye R.Z."/>
            <person name="Que T.C."/>
            <person name="Du C.H."/>
            <person name="Zhou Y.H."/>
            <person name="Cheng J.X."/>
            <person name="Dai P.F."/>
            <person name="Guo W.B."/>
            <person name="Han X.H."/>
            <person name="Huang E.J."/>
            <person name="Li L.F."/>
            <person name="Wei W."/>
            <person name="Gao Y.C."/>
            <person name="Liu J.Z."/>
            <person name="Shao H.Z."/>
            <person name="Wang X."/>
            <person name="Wang C.C."/>
            <person name="Yang T.C."/>
            <person name="Huo Q.B."/>
            <person name="Li W."/>
            <person name="Chen H.Y."/>
            <person name="Chen S.E."/>
            <person name="Zhou L.G."/>
            <person name="Ni X.B."/>
            <person name="Tian J.H."/>
            <person name="Sheng Y."/>
            <person name="Liu T."/>
            <person name="Pan Y.S."/>
            <person name="Xia L.Y."/>
            <person name="Li J."/>
            <person name="Zhao F."/>
            <person name="Cao W.C."/>
        </authorList>
    </citation>
    <scope>NUCLEOTIDE SEQUENCE [LARGE SCALE GENOMIC DNA]</scope>
    <source>
        <strain evidence="1">HaeL-2018</strain>
    </source>
</reference>
<keyword evidence="2" id="KW-1185">Reference proteome</keyword>
<organism evidence="1 2">
    <name type="scientific">Haemaphysalis longicornis</name>
    <name type="common">Bush tick</name>
    <dbReference type="NCBI Taxonomy" id="44386"/>
    <lineage>
        <taxon>Eukaryota</taxon>
        <taxon>Metazoa</taxon>
        <taxon>Ecdysozoa</taxon>
        <taxon>Arthropoda</taxon>
        <taxon>Chelicerata</taxon>
        <taxon>Arachnida</taxon>
        <taxon>Acari</taxon>
        <taxon>Parasitiformes</taxon>
        <taxon>Ixodida</taxon>
        <taxon>Ixodoidea</taxon>
        <taxon>Ixodidae</taxon>
        <taxon>Haemaphysalinae</taxon>
        <taxon>Haemaphysalis</taxon>
    </lineage>
</organism>
<proteinExistence type="predicted"/>
<comment type="caution">
    <text evidence="1">The sequence shown here is derived from an EMBL/GenBank/DDBJ whole genome shotgun (WGS) entry which is preliminary data.</text>
</comment>
<dbReference type="AlphaFoldDB" id="A0A9J6GCS9"/>
<dbReference type="EMBL" id="JABSTR010000005">
    <property type="protein sequence ID" value="KAH9372196.1"/>
    <property type="molecule type" value="Genomic_DNA"/>
</dbReference>
<evidence type="ECO:0000313" key="1">
    <source>
        <dbReference type="EMBL" id="KAH9372196.1"/>
    </source>
</evidence>
<dbReference type="VEuPathDB" id="VectorBase:HLOH_062072"/>
<protein>
    <submittedName>
        <fullName evidence="1">Uncharacterized protein</fullName>
    </submittedName>
</protein>
<dbReference type="Proteomes" id="UP000821853">
    <property type="component" value="Chromosome 3"/>
</dbReference>
<accession>A0A9J6GCS9</accession>
<name>A0A9J6GCS9_HAELO</name>
<gene>
    <name evidence="1" type="ORF">HPB48_019223</name>
</gene>
<evidence type="ECO:0000313" key="2">
    <source>
        <dbReference type="Proteomes" id="UP000821853"/>
    </source>
</evidence>